<evidence type="ECO:0000256" key="2">
    <source>
        <dbReference type="ARBA" id="ARBA00012744"/>
    </source>
</evidence>
<keyword evidence="4" id="KW-0326">Glycosidase</keyword>
<reference evidence="7" key="1">
    <citation type="submission" date="2020-04" db="EMBL/GenBank/DDBJ databases">
        <title>Analysis of mating type loci in Filobasidium floriforme.</title>
        <authorList>
            <person name="Nowrousian M."/>
        </authorList>
    </citation>
    <scope>NUCLEOTIDE SEQUENCE</scope>
    <source>
        <strain evidence="7">CBS 6242</strain>
    </source>
</reference>
<evidence type="ECO:0000256" key="1">
    <source>
        <dbReference type="ARBA" id="ARBA00010838"/>
    </source>
</evidence>
<proteinExistence type="inferred from homology"/>
<gene>
    <name evidence="7" type="ORF">FFLO_06319</name>
</gene>
<dbReference type="PANTHER" id="PTHR10353:SF36">
    <property type="entry name" value="LP05116P"/>
    <property type="match status" value="1"/>
</dbReference>
<dbReference type="Pfam" id="PF00232">
    <property type="entry name" value="Glyco_hydro_1"/>
    <property type="match status" value="1"/>
</dbReference>
<evidence type="ECO:0000313" key="7">
    <source>
        <dbReference type="EMBL" id="KAG7528230.1"/>
    </source>
</evidence>
<dbReference type="AlphaFoldDB" id="A0A8K0NKN7"/>
<evidence type="ECO:0000256" key="6">
    <source>
        <dbReference type="RuleBase" id="RU003690"/>
    </source>
</evidence>
<organism evidence="7 8">
    <name type="scientific">Filobasidium floriforme</name>
    <dbReference type="NCBI Taxonomy" id="5210"/>
    <lineage>
        <taxon>Eukaryota</taxon>
        <taxon>Fungi</taxon>
        <taxon>Dikarya</taxon>
        <taxon>Basidiomycota</taxon>
        <taxon>Agaricomycotina</taxon>
        <taxon>Tremellomycetes</taxon>
        <taxon>Filobasidiales</taxon>
        <taxon>Filobasidiaceae</taxon>
        <taxon>Filobasidium</taxon>
    </lineage>
</organism>
<sequence length="490" mass="55853">MIEIDLDPSTKDCLPSNFMHGYSSASYQIEGGFKQDGRGLSVWDDVLRDAPLGNGDVACDSYNLWKDDVRLLQQYGANTYRFSISWSRIIPLGGRNDPINPKGLAYYSNLIDALLNAGITPFITLFHWDTPLALEERYGGFNATGHQKEELMQDWERYAALVFDTFGDHVKHWITHNEPQSYAILNARVLKKDNFDVEVDRWVLGNNLILTHARAVALYRREFQQRQRGIIGITLDIEWVEPLFETPEANTAAEESVDILAGWQSSRTDLGKHNETIKKFANGNLPDFTAEEWKLIKGSYDFFGVNHYSTKWATGVVRQGLTSDERYHGDFEHVTQDQQGKAIGRRGHNGHPYDVPWGFRKLLNDIRRRWMGPRSVPIYITENGFAGDHEGDRTLEEIVNDEDRQEYFRGYLEAMAKAVKEDGIDVAGYFGWSLLDNLEWSMGYAPRFGVTHVDRENGCKRTPKDSTVVIKSIFHHLVASSEGDTAQSVM</sequence>
<comment type="caution">
    <text evidence="7">The sequence shown here is derived from an EMBL/GenBank/DDBJ whole genome shotgun (WGS) entry which is preliminary data.</text>
</comment>
<dbReference type="InterPro" id="IPR018120">
    <property type="entry name" value="Glyco_hydro_1_AS"/>
</dbReference>
<dbReference type="PANTHER" id="PTHR10353">
    <property type="entry name" value="GLYCOSYL HYDROLASE"/>
    <property type="match status" value="1"/>
</dbReference>
<evidence type="ECO:0000313" key="8">
    <source>
        <dbReference type="Proteomes" id="UP000812966"/>
    </source>
</evidence>
<name>A0A8K0NKN7_9TREE</name>
<keyword evidence="3" id="KW-0378">Hydrolase</keyword>
<dbReference type="GO" id="GO:0005975">
    <property type="term" value="P:carbohydrate metabolic process"/>
    <property type="evidence" value="ECO:0007669"/>
    <property type="project" value="InterPro"/>
</dbReference>
<keyword evidence="8" id="KW-1185">Reference proteome</keyword>
<comment type="similarity">
    <text evidence="1 6">Belongs to the glycosyl hydrolase 1 family.</text>
</comment>
<dbReference type="PROSITE" id="PS00572">
    <property type="entry name" value="GLYCOSYL_HYDROL_F1_1"/>
    <property type="match status" value="1"/>
</dbReference>
<dbReference type="EMBL" id="JABELV010000197">
    <property type="protein sequence ID" value="KAG7528230.1"/>
    <property type="molecule type" value="Genomic_DNA"/>
</dbReference>
<dbReference type="InterPro" id="IPR017853">
    <property type="entry name" value="GH"/>
</dbReference>
<dbReference type="SUPFAM" id="SSF51445">
    <property type="entry name" value="(Trans)glycosidases"/>
    <property type="match status" value="1"/>
</dbReference>
<evidence type="ECO:0000256" key="5">
    <source>
        <dbReference type="PROSITE-ProRule" id="PRU10055"/>
    </source>
</evidence>
<feature type="active site" description="Nucleophile" evidence="5">
    <location>
        <position position="382"/>
    </location>
</feature>
<dbReference type="Proteomes" id="UP000812966">
    <property type="component" value="Unassembled WGS sequence"/>
</dbReference>
<evidence type="ECO:0000256" key="3">
    <source>
        <dbReference type="ARBA" id="ARBA00022801"/>
    </source>
</evidence>
<dbReference type="PRINTS" id="PR00131">
    <property type="entry name" value="GLHYDRLASE1"/>
</dbReference>
<dbReference type="GO" id="GO:0008422">
    <property type="term" value="F:beta-glucosidase activity"/>
    <property type="evidence" value="ECO:0007669"/>
    <property type="project" value="TreeGrafter"/>
</dbReference>
<dbReference type="EC" id="3.2.1.21" evidence="2"/>
<protein>
    <recommendedName>
        <fullName evidence="2">beta-glucosidase</fullName>
        <ecNumber evidence="2">3.2.1.21</ecNumber>
    </recommendedName>
</protein>
<dbReference type="InterPro" id="IPR001360">
    <property type="entry name" value="Glyco_hydro_1"/>
</dbReference>
<dbReference type="Gene3D" id="3.20.20.80">
    <property type="entry name" value="Glycosidases"/>
    <property type="match status" value="1"/>
</dbReference>
<accession>A0A8K0NKN7</accession>
<evidence type="ECO:0000256" key="4">
    <source>
        <dbReference type="ARBA" id="ARBA00023295"/>
    </source>
</evidence>